<dbReference type="PANTHER" id="PTHR33116:SF78">
    <property type="entry name" value="OS12G0587133 PROTEIN"/>
    <property type="match status" value="1"/>
</dbReference>
<dbReference type="InterPro" id="IPR043502">
    <property type="entry name" value="DNA/RNA_pol_sf"/>
</dbReference>
<dbReference type="AlphaFoldDB" id="A0A2N9FC05"/>
<dbReference type="InterPro" id="IPR001584">
    <property type="entry name" value="Integrase_cat-core"/>
</dbReference>
<dbReference type="GO" id="GO:0003676">
    <property type="term" value="F:nucleic acid binding"/>
    <property type="evidence" value="ECO:0007669"/>
    <property type="project" value="InterPro"/>
</dbReference>
<dbReference type="InterPro" id="IPR026960">
    <property type="entry name" value="RVT-Znf"/>
</dbReference>
<gene>
    <name evidence="3" type="ORF">FSB_LOCUS12517</name>
</gene>
<evidence type="ECO:0000259" key="1">
    <source>
        <dbReference type="PROSITE" id="PS50878"/>
    </source>
</evidence>
<dbReference type="SUPFAM" id="SSF53098">
    <property type="entry name" value="Ribonuclease H-like"/>
    <property type="match status" value="1"/>
</dbReference>
<proteinExistence type="predicted"/>
<evidence type="ECO:0000259" key="2">
    <source>
        <dbReference type="PROSITE" id="PS50994"/>
    </source>
</evidence>
<dbReference type="Gene3D" id="3.30.420.10">
    <property type="entry name" value="Ribonuclease H-like superfamily/Ribonuclease H"/>
    <property type="match status" value="1"/>
</dbReference>
<dbReference type="InterPro" id="IPR012337">
    <property type="entry name" value="RNaseH-like_sf"/>
</dbReference>
<sequence>MANSNRRINSIDRLSIEGFLTTDQTAIGERLVNFYSNLFSDEALRCPLLDDLPFSSITEEDGLVLDRQFTEEEVWEVINEMAGDKAPGPDGVNATFLALIPKKPGAVECKDLRPISLVSGVYKMITKVLANRLKVVLEKVVSDSQNAFVGGRQILDSVLIANESLDSRLKATIPGVLCKLDIEKAYDHVNWNFLLYMLRRCGFSEKWRKWIFTCISTARFSILVNGSAHGFFPSSRGLRQVDPLSSLLFLLIMEALSRMLKRAVDMGYISGFMIQHLKGGGVIWFQAISGLKINLSKSELVPVGQVPNVTELAGVLGCKVSKLPLSYLGLPLGATFKKKAIRNGLMEKMERHTLANLPTYFLFLFPIPMSIARRIEKLQRDFLWGGLSNEHKYHLVNWHQKCTPIQAGGLGIRNMAVFNKALLGKWLWRYATEPMSLWRQVVDSKYGSQWGGWCSKHSREPYGVSLWNHIGKGWSCFSHYIGFKVGDGSRIKFWSNSWCGDHLLQDKFPILFHLARNQEATVANYLQFHGTIPIWDVEFLRPTQDWELDVVDSFMGFLYSIPMRPGRLDSIIWNLSIHARFEVSSFYSALSQPTTSPFPWRHVWKAKVPSRVAFFIWTTSLGEILTKDNLRRRRVIILDWCCLCKADGKSVNHLLLHCPVARNLWNLVCSLFGVSWVMPKGVVDLFFCWNGSLGSREADKIWKMIPHCLMWCLWCERNSRIFNREETSIPALKFQFRQALFEWLKTSDLISSSYLQQFNFSIKHKSSSLNKVVNGLSRRQSLLVMMRTNVSGFEELKESYKEDGKQWLVVQALQQGNQVGFPNYWLKDGYLFKEGRLCVPNCSLMQQLILEHHIQGNFGIDKTLGLLQRNYNWHGMRKDVGRLVNSCGVCQRSKGGSSNAGLYLPLPIPSKPWDHDIYKLHGLPSPIVSDRDSKFLAHFWRTLWKKLGTNLNYSTSFHPQTNGQTEVVNRSLGNLLRCLIKENPREWEAILPLAEFAFNASINRTTQSSPFEVVYGLQPARVADLLPLPLPTKSNLKALDMVQYMQQVHDQAIQQKIQEANAKYKARVDQSRRQLLFEKGDLV</sequence>
<dbReference type="Pfam" id="PF17921">
    <property type="entry name" value="Integrase_H2C2"/>
    <property type="match status" value="1"/>
</dbReference>
<dbReference type="PANTHER" id="PTHR33116">
    <property type="entry name" value="REVERSE TRANSCRIPTASE ZINC-BINDING DOMAIN-CONTAINING PROTEIN-RELATED-RELATED"/>
    <property type="match status" value="1"/>
</dbReference>
<feature type="domain" description="Integrase catalytic" evidence="2">
    <location>
        <begin position="917"/>
        <end position="1018"/>
    </location>
</feature>
<dbReference type="InterPro" id="IPR036397">
    <property type="entry name" value="RNaseH_sf"/>
</dbReference>
<dbReference type="Pfam" id="PF00078">
    <property type="entry name" value="RVT_1"/>
    <property type="match status" value="1"/>
</dbReference>
<organism evidence="3">
    <name type="scientific">Fagus sylvatica</name>
    <name type="common">Beechnut</name>
    <dbReference type="NCBI Taxonomy" id="28930"/>
    <lineage>
        <taxon>Eukaryota</taxon>
        <taxon>Viridiplantae</taxon>
        <taxon>Streptophyta</taxon>
        <taxon>Embryophyta</taxon>
        <taxon>Tracheophyta</taxon>
        <taxon>Spermatophyta</taxon>
        <taxon>Magnoliopsida</taxon>
        <taxon>eudicotyledons</taxon>
        <taxon>Gunneridae</taxon>
        <taxon>Pentapetalae</taxon>
        <taxon>rosids</taxon>
        <taxon>fabids</taxon>
        <taxon>Fagales</taxon>
        <taxon>Fagaceae</taxon>
        <taxon>Fagus</taxon>
    </lineage>
</organism>
<dbReference type="Gene3D" id="1.10.340.70">
    <property type="match status" value="1"/>
</dbReference>
<dbReference type="EMBL" id="OIVN01000724">
    <property type="protein sequence ID" value="SPC84635.1"/>
    <property type="molecule type" value="Genomic_DNA"/>
</dbReference>
<dbReference type="InterPro" id="IPR000477">
    <property type="entry name" value="RT_dom"/>
</dbReference>
<accession>A0A2N9FC05</accession>
<evidence type="ECO:0008006" key="4">
    <source>
        <dbReference type="Google" id="ProtNLM"/>
    </source>
</evidence>
<dbReference type="Pfam" id="PF13966">
    <property type="entry name" value="zf-RVT"/>
    <property type="match status" value="1"/>
</dbReference>
<dbReference type="PROSITE" id="PS50878">
    <property type="entry name" value="RT_POL"/>
    <property type="match status" value="1"/>
</dbReference>
<feature type="domain" description="Reverse transcriptase" evidence="1">
    <location>
        <begin position="81"/>
        <end position="332"/>
    </location>
</feature>
<dbReference type="InterPro" id="IPR041588">
    <property type="entry name" value="Integrase_H2C2"/>
</dbReference>
<name>A0A2N9FC05_FAGSY</name>
<protein>
    <recommendedName>
        <fullName evidence="4">Reverse transcriptase domain-containing protein</fullName>
    </recommendedName>
</protein>
<dbReference type="SUPFAM" id="SSF56672">
    <property type="entry name" value="DNA/RNA polymerases"/>
    <property type="match status" value="1"/>
</dbReference>
<reference evidence="3" key="1">
    <citation type="submission" date="2018-02" db="EMBL/GenBank/DDBJ databases">
        <authorList>
            <person name="Cohen D.B."/>
            <person name="Kent A.D."/>
        </authorList>
    </citation>
    <scope>NUCLEOTIDE SEQUENCE</scope>
</reference>
<evidence type="ECO:0000313" key="3">
    <source>
        <dbReference type="EMBL" id="SPC84635.1"/>
    </source>
</evidence>
<dbReference type="GO" id="GO:0015074">
    <property type="term" value="P:DNA integration"/>
    <property type="evidence" value="ECO:0007669"/>
    <property type="project" value="InterPro"/>
</dbReference>
<dbReference type="CDD" id="cd01650">
    <property type="entry name" value="RT_nLTR_like"/>
    <property type="match status" value="1"/>
</dbReference>
<dbReference type="PROSITE" id="PS50994">
    <property type="entry name" value="INTEGRASE"/>
    <property type="match status" value="1"/>
</dbReference>